<reference evidence="1" key="1">
    <citation type="journal article" date="2014" name="Front. Microbiol.">
        <title>High frequency of phylogenetically diverse reductive dehalogenase-homologous genes in deep subseafloor sedimentary metagenomes.</title>
        <authorList>
            <person name="Kawai M."/>
            <person name="Futagami T."/>
            <person name="Toyoda A."/>
            <person name="Takaki Y."/>
            <person name="Nishi S."/>
            <person name="Hori S."/>
            <person name="Arai W."/>
            <person name="Tsubouchi T."/>
            <person name="Morono Y."/>
            <person name="Uchiyama I."/>
            <person name="Ito T."/>
            <person name="Fujiyama A."/>
            <person name="Inagaki F."/>
            <person name="Takami H."/>
        </authorList>
    </citation>
    <scope>NUCLEOTIDE SEQUENCE</scope>
    <source>
        <strain evidence="1">Expedition CK06-06</strain>
    </source>
</reference>
<dbReference type="AlphaFoldDB" id="X1VYS5"/>
<accession>X1VYS5</accession>
<gene>
    <name evidence="1" type="ORF">S12H4_56490</name>
</gene>
<comment type="caution">
    <text evidence="1">The sequence shown here is derived from an EMBL/GenBank/DDBJ whole genome shotgun (WGS) entry which is preliminary data.</text>
</comment>
<name>X1VYS5_9ZZZZ</name>
<organism evidence="1">
    <name type="scientific">marine sediment metagenome</name>
    <dbReference type="NCBI Taxonomy" id="412755"/>
    <lineage>
        <taxon>unclassified sequences</taxon>
        <taxon>metagenomes</taxon>
        <taxon>ecological metagenomes</taxon>
    </lineage>
</organism>
<dbReference type="EMBL" id="BARW01036388">
    <property type="protein sequence ID" value="GAJ17530.1"/>
    <property type="molecule type" value="Genomic_DNA"/>
</dbReference>
<evidence type="ECO:0000313" key="1">
    <source>
        <dbReference type="EMBL" id="GAJ17530.1"/>
    </source>
</evidence>
<feature type="non-terminal residue" evidence="1">
    <location>
        <position position="1"/>
    </location>
</feature>
<feature type="non-terminal residue" evidence="1">
    <location>
        <position position="213"/>
    </location>
</feature>
<protein>
    <submittedName>
        <fullName evidence="1">Uncharacterized protein</fullName>
    </submittedName>
</protein>
<sequence>IHIEGTIVDNQTEWLVRLGDLSLKMQKYGFDFGNRTRADEQKLLTSEEITLTQMYTYGTLVRTNSNIILPELENFKQVEIIKEDKIKDKKEKVLLEKKEITKKEMDLKSFTNNLGIIALPETEVIKTDITPPILKSSYISETMEPSISDNILLSSDINPPPIGSTLPELPSFDLASLGYGELPTVDNIIGLPVYKTQSYDSFDFESFSEENMA</sequence>
<proteinExistence type="predicted"/>